<dbReference type="CDD" id="cd06342">
    <property type="entry name" value="PBP1_ABC_LIVBP-like"/>
    <property type="match status" value="1"/>
</dbReference>
<protein>
    <submittedName>
        <fullName evidence="8">Amino acid/amide ABC transporter substrate-binding protein, HAAT family</fullName>
    </submittedName>
    <submittedName>
        <fullName evidence="7">Leucine-, isoleucine-, valine-, threonine-, and alanine-binding protein</fullName>
    </submittedName>
</protein>
<feature type="domain" description="Leucine-binding protein" evidence="6">
    <location>
        <begin position="24"/>
        <end position="359"/>
    </location>
</feature>
<dbReference type="InterPro" id="IPR028082">
    <property type="entry name" value="Peripla_BP_I"/>
</dbReference>
<dbReference type="Pfam" id="PF13458">
    <property type="entry name" value="Peripla_BP_6"/>
    <property type="match status" value="1"/>
</dbReference>
<feature type="signal peptide" evidence="5">
    <location>
        <begin position="1"/>
        <end position="22"/>
    </location>
</feature>
<proteinExistence type="inferred from homology"/>
<keyword evidence="2" id="KW-0813">Transport</keyword>
<keyword evidence="10" id="KW-1185">Reference proteome</keyword>
<reference evidence="7" key="1">
    <citation type="submission" date="2016-10" db="EMBL/GenBank/DDBJ databases">
        <authorList>
            <person name="de Groot N.N."/>
        </authorList>
    </citation>
    <scope>NUCLEOTIDE SEQUENCE [LARGE SCALE GENOMIC DNA]</scope>
    <source>
        <strain evidence="7">CCBAU85039</strain>
    </source>
</reference>
<dbReference type="PRINTS" id="PR00337">
    <property type="entry name" value="LEUILEVALBP"/>
</dbReference>
<dbReference type="EMBL" id="FNXB01000002">
    <property type="protein sequence ID" value="SEH48579.1"/>
    <property type="molecule type" value="Genomic_DNA"/>
</dbReference>
<reference evidence="9" key="3">
    <citation type="submission" date="2016-10" db="EMBL/GenBank/DDBJ databases">
        <authorList>
            <person name="Wibberg D."/>
        </authorList>
    </citation>
    <scope>NUCLEOTIDE SEQUENCE [LARGE SCALE GENOMIC DNA]</scope>
</reference>
<evidence type="ECO:0000259" key="6">
    <source>
        <dbReference type="Pfam" id="PF13458"/>
    </source>
</evidence>
<evidence type="ECO:0000313" key="7">
    <source>
        <dbReference type="EMBL" id="SEH48579.1"/>
    </source>
</evidence>
<dbReference type="AlphaFoldDB" id="A0A1H8CQ09"/>
<dbReference type="PANTHER" id="PTHR47151:SF2">
    <property type="entry name" value="AMINO ACID BINDING PROTEIN"/>
    <property type="match status" value="1"/>
</dbReference>
<evidence type="ECO:0000256" key="3">
    <source>
        <dbReference type="ARBA" id="ARBA00022729"/>
    </source>
</evidence>
<keyword evidence="4" id="KW-0029">Amino-acid transport</keyword>
<dbReference type="InterPro" id="IPR000709">
    <property type="entry name" value="Leu_Ile_Val-bd"/>
</dbReference>
<reference evidence="8 10" key="2">
    <citation type="submission" date="2016-10" db="EMBL/GenBank/DDBJ databases">
        <authorList>
            <person name="Varghese N."/>
            <person name="Submissions S."/>
        </authorList>
    </citation>
    <scope>NUCLEOTIDE SEQUENCE [LARGE SCALE GENOMIC DNA]</scope>
    <source>
        <strain evidence="8 10">CGMCC 1.7071</strain>
    </source>
</reference>
<dbReference type="OrthoDB" id="9768386at2"/>
<keyword evidence="3 5" id="KW-0732">Signal</keyword>
<gene>
    <name evidence="7" type="primary">braC_1</name>
    <name evidence="7" type="ORF">RTCCBAU85039_0673</name>
    <name evidence="8" type="ORF">SAMN05216228_1001225</name>
</gene>
<evidence type="ECO:0000313" key="8">
    <source>
        <dbReference type="EMBL" id="SEM96207.1"/>
    </source>
</evidence>
<evidence type="ECO:0000313" key="10">
    <source>
        <dbReference type="Proteomes" id="UP000198939"/>
    </source>
</evidence>
<feature type="chain" id="PRO_5030029431" evidence="5">
    <location>
        <begin position="23"/>
        <end position="365"/>
    </location>
</feature>
<name>A0A1H8CQ09_9HYPH</name>
<dbReference type="InterPro" id="IPR028081">
    <property type="entry name" value="Leu-bd"/>
</dbReference>
<evidence type="ECO:0000256" key="1">
    <source>
        <dbReference type="ARBA" id="ARBA00010062"/>
    </source>
</evidence>
<dbReference type="GO" id="GO:0006865">
    <property type="term" value="P:amino acid transport"/>
    <property type="evidence" value="ECO:0007669"/>
    <property type="project" value="UniProtKB-KW"/>
</dbReference>
<dbReference type="Gene3D" id="3.40.50.2300">
    <property type="match status" value="2"/>
</dbReference>
<evidence type="ECO:0000256" key="4">
    <source>
        <dbReference type="ARBA" id="ARBA00022970"/>
    </source>
</evidence>
<accession>A0A1H8CQ09</accession>
<dbReference type="SUPFAM" id="SSF53822">
    <property type="entry name" value="Periplasmic binding protein-like I"/>
    <property type="match status" value="1"/>
</dbReference>
<dbReference type="PANTHER" id="PTHR47151">
    <property type="entry name" value="LEU/ILE/VAL-BINDING ABC TRANSPORTER SUBUNIT"/>
    <property type="match status" value="1"/>
</dbReference>
<dbReference type="EMBL" id="FOCV01000001">
    <property type="protein sequence ID" value="SEM96207.1"/>
    <property type="molecule type" value="Genomic_DNA"/>
</dbReference>
<sequence length="365" mass="38772">MHRIVAVAILALAAVVSYTAHAEVLIGVSAAMTGRLAWIGEQGQRGAELAVADINAAGGVLGQQVRLIAVDDFCDPQQAVAVANKLVADGVMLVVGHYCSGASIPASKVYEAAGVLQISPGSTNPLLTEQGRANVFRVIGRDDAQGVVAGNYLADHWGDKKIAILHDGTTYGRGLADETRKQLNKRGVSEAIYQAYSPAKSDYSAEIAALKAAKVAVVYVGGYHTEVALMVRAAHDHGYAVQFISGDTMATEEFALIAGSAAEGTLFTFSSDARRNPEAAPVVERFRAENFEPAGYTLLSYGAVQAWAQAVEKAGSLDLREVVASLRAHSFDTVLGRIDFDDKGDLTVQSWVWYVWKGGEYVPLE</sequence>
<evidence type="ECO:0000256" key="2">
    <source>
        <dbReference type="ARBA" id="ARBA00022448"/>
    </source>
</evidence>
<evidence type="ECO:0000256" key="5">
    <source>
        <dbReference type="SAM" id="SignalP"/>
    </source>
</evidence>
<dbReference type="RefSeq" id="WP_072370713.1">
    <property type="nucleotide sequence ID" value="NZ_FNXB01000002.1"/>
</dbReference>
<evidence type="ECO:0000313" key="9">
    <source>
        <dbReference type="Proteomes" id="UP000183063"/>
    </source>
</evidence>
<organism evidence="7 9">
    <name type="scientific">Rhizobium tibeticum</name>
    <dbReference type="NCBI Taxonomy" id="501024"/>
    <lineage>
        <taxon>Bacteria</taxon>
        <taxon>Pseudomonadati</taxon>
        <taxon>Pseudomonadota</taxon>
        <taxon>Alphaproteobacteria</taxon>
        <taxon>Hyphomicrobiales</taxon>
        <taxon>Rhizobiaceae</taxon>
        <taxon>Rhizobium/Agrobacterium group</taxon>
        <taxon>Rhizobium</taxon>
    </lineage>
</organism>
<dbReference type="Proteomes" id="UP000198939">
    <property type="component" value="Unassembled WGS sequence"/>
</dbReference>
<dbReference type="Proteomes" id="UP000183063">
    <property type="component" value="Unassembled WGS sequence"/>
</dbReference>
<dbReference type="STRING" id="501024.RTCCBAU85039_0673"/>
<comment type="similarity">
    <text evidence="1">Belongs to the leucine-binding protein family.</text>
</comment>